<evidence type="ECO:0000313" key="1">
    <source>
        <dbReference type="EMBL" id="SLN56227.1"/>
    </source>
</evidence>
<sequence length="88" mass="9550">MPHMQILETGAMAAVGSFDLLGQSTIDGGNGLMIADPQSFCELTNLAISLVAQRKSRAINIKWMPILQKISTALWLCPKKTLTFCSVL</sequence>
<name>A0A1X6ZNA2_9RHOB</name>
<evidence type="ECO:0000313" key="2">
    <source>
        <dbReference type="Proteomes" id="UP000193778"/>
    </source>
</evidence>
<dbReference type="AlphaFoldDB" id="A0A1X6ZNA2"/>
<dbReference type="Proteomes" id="UP000193778">
    <property type="component" value="Unassembled WGS sequence"/>
</dbReference>
<proteinExistence type="predicted"/>
<dbReference type="EMBL" id="FWFP01000007">
    <property type="protein sequence ID" value="SLN56227.1"/>
    <property type="molecule type" value="Genomic_DNA"/>
</dbReference>
<reference evidence="2" key="1">
    <citation type="submission" date="2017-03" db="EMBL/GenBank/DDBJ databases">
        <authorList>
            <person name="Rodrigo-Torres L."/>
            <person name="Arahal R.D."/>
            <person name="Lucena T."/>
        </authorList>
    </citation>
    <scope>NUCLEOTIDE SEQUENCE [LARGE SCALE GENOMIC DNA]</scope>
    <source>
        <strain evidence="2">CECT 8411</strain>
    </source>
</reference>
<protein>
    <submittedName>
        <fullName evidence="1">Uncharacterized protein</fullName>
    </submittedName>
</protein>
<gene>
    <name evidence="1" type="ORF">RUM8411_02735</name>
</gene>
<accession>A0A1X6ZNA2</accession>
<organism evidence="1 2">
    <name type="scientific">Ruegeria meonggei</name>
    <dbReference type="NCBI Taxonomy" id="1446476"/>
    <lineage>
        <taxon>Bacteria</taxon>
        <taxon>Pseudomonadati</taxon>
        <taxon>Pseudomonadota</taxon>
        <taxon>Alphaproteobacteria</taxon>
        <taxon>Rhodobacterales</taxon>
        <taxon>Roseobacteraceae</taxon>
        <taxon>Ruegeria</taxon>
    </lineage>
</organism>
<keyword evidence="2" id="KW-1185">Reference proteome</keyword>